<dbReference type="AlphaFoldDB" id="A0A099YA96"/>
<feature type="compositionally biased region" description="Basic and acidic residues" evidence="1">
    <location>
        <begin position="97"/>
        <end position="122"/>
    </location>
</feature>
<evidence type="ECO:0000313" key="3">
    <source>
        <dbReference type="Proteomes" id="UP000030001"/>
    </source>
</evidence>
<accession>A0A099YA96</accession>
<evidence type="ECO:0000313" key="2">
    <source>
        <dbReference type="EMBL" id="KGL67234.1"/>
    </source>
</evidence>
<proteinExistence type="predicted"/>
<sequence>MCVIYLLHSEFQDYQNCEDSLKESNGQRDSLQHNNEKLSSEITDLKDKIDDLKSENKRLKLKNDRLSDQLDQQKGSALTIKPNIENINLFIGQSNDGSHESTSKIAKTDTKIVKNKNEKHAD</sequence>
<gene>
    <name evidence="2" type="ORF">LX03_02795</name>
</gene>
<dbReference type="Proteomes" id="UP000030001">
    <property type="component" value="Unassembled WGS sequence"/>
</dbReference>
<dbReference type="EMBL" id="JROC01000026">
    <property type="protein sequence ID" value="KGL67234.1"/>
    <property type="molecule type" value="Genomic_DNA"/>
</dbReference>
<name>A0A099YA96_LIMMU</name>
<feature type="region of interest" description="Disordered" evidence="1">
    <location>
        <begin position="21"/>
        <end position="43"/>
    </location>
</feature>
<protein>
    <submittedName>
        <fullName evidence="2">Uncharacterized protein</fullName>
    </submittedName>
</protein>
<organism evidence="2 3">
    <name type="scientific">Limosilactobacillus mucosae</name>
    <name type="common">Lactobacillus mucosae</name>
    <dbReference type="NCBI Taxonomy" id="97478"/>
    <lineage>
        <taxon>Bacteria</taxon>
        <taxon>Bacillati</taxon>
        <taxon>Bacillota</taxon>
        <taxon>Bacilli</taxon>
        <taxon>Lactobacillales</taxon>
        <taxon>Lactobacillaceae</taxon>
        <taxon>Limosilactobacillus</taxon>
    </lineage>
</organism>
<evidence type="ECO:0000256" key="1">
    <source>
        <dbReference type="SAM" id="MobiDB-lite"/>
    </source>
</evidence>
<feature type="region of interest" description="Disordered" evidence="1">
    <location>
        <begin position="92"/>
        <end position="122"/>
    </location>
</feature>
<dbReference type="Gene3D" id="1.20.5.170">
    <property type="match status" value="1"/>
</dbReference>
<comment type="caution">
    <text evidence="2">The sequence shown here is derived from an EMBL/GenBank/DDBJ whole genome shotgun (WGS) entry which is preliminary data.</text>
</comment>
<reference evidence="2 3" key="1">
    <citation type="submission" date="2014-09" db="EMBL/GenBank/DDBJ databases">
        <title>Lactobacillus mucosae CRL573 Genome Sequencing.</title>
        <authorList>
            <person name="Bleckwedel J."/>
            <person name="Teran L.C."/>
            <person name="Bonacina J."/>
            <person name="Saavedra L."/>
            <person name="Mozzi F.B."/>
            <person name="Raya R.R."/>
        </authorList>
    </citation>
    <scope>NUCLEOTIDE SEQUENCE [LARGE SCALE GENOMIC DNA]</scope>
    <source>
        <strain evidence="2 3">CRL573</strain>
    </source>
</reference>